<gene>
    <name evidence="1" type="ORF">BTM29_04230</name>
</gene>
<dbReference type="RefSeq" id="WP_076614314.1">
    <property type="nucleotide sequence ID" value="NZ_CP019323.1"/>
</dbReference>
<evidence type="ECO:0000313" key="1">
    <source>
        <dbReference type="EMBL" id="APX71810.1"/>
    </source>
</evidence>
<accession>A0A1P8Q1R5</accession>
<reference evidence="2" key="1">
    <citation type="submission" date="2016-12" db="EMBL/GenBank/DDBJ databases">
        <authorList>
            <person name="Jung M.Y."/>
            <person name="Lee S.H."/>
        </authorList>
    </citation>
    <scope>NUCLEOTIDE SEQUENCE [LARGE SCALE GENOMIC DNA]</scope>
    <source>
        <strain evidence="2">WiKim39</strain>
    </source>
</reference>
<organism evidence="1 2">
    <name type="scientific">Companilactobacillus allii</name>
    <dbReference type="NCBI Taxonomy" id="1847728"/>
    <lineage>
        <taxon>Bacteria</taxon>
        <taxon>Bacillati</taxon>
        <taxon>Bacillota</taxon>
        <taxon>Bacilli</taxon>
        <taxon>Lactobacillales</taxon>
        <taxon>Lactobacillaceae</taxon>
        <taxon>Companilactobacillus</taxon>
    </lineage>
</organism>
<dbReference type="SUPFAM" id="SSF51658">
    <property type="entry name" value="Xylose isomerase-like"/>
    <property type="match status" value="1"/>
</dbReference>
<evidence type="ECO:0000313" key="2">
    <source>
        <dbReference type="Proteomes" id="UP000187499"/>
    </source>
</evidence>
<dbReference type="OrthoDB" id="2237247at2"/>
<protein>
    <submittedName>
        <fullName evidence="1">Sugar phosphate isomerase</fullName>
    </submittedName>
</protein>
<dbReference type="KEGG" id="lalw:BTM29_04230"/>
<dbReference type="Proteomes" id="UP000187499">
    <property type="component" value="Chromosome"/>
</dbReference>
<keyword evidence="2" id="KW-1185">Reference proteome</keyword>
<keyword evidence="1" id="KW-0413">Isomerase</keyword>
<dbReference type="EMBL" id="CP019323">
    <property type="protein sequence ID" value="APX71810.1"/>
    <property type="molecule type" value="Genomic_DNA"/>
</dbReference>
<dbReference type="STRING" id="1847728.BTM29_04230"/>
<sequence>MTLILNTWIFEKDVKKGASQVDLVDRVANLGVDGIEVRREYFKDLDKELPETAKKAKERNLIVNYSVPDVIFEDDGSLNPMLQTYFEEGKILGLKKIKFNIGNYSKFTGDLKEALSQFPIDKIEMNVENDQTQVSGTVVALTKFLSAAHEAGLPEIGYVYDLGNWAFTHGDAIESAKALAPYTHYIHLKNTIDNQGELSTSDNLNVGIYDWKNILTYLPKDVYFALEYPMDTDEQIKEQIELFQKEVGA</sequence>
<dbReference type="InterPro" id="IPR036237">
    <property type="entry name" value="Xyl_isomerase-like_sf"/>
</dbReference>
<dbReference type="AlphaFoldDB" id="A0A1P8Q1R5"/>
<proteinExistence type="predicted"/>
<dbReference type="Gene3D" id="3.20.20.150">
    <property type="entry name" value="Divalent-metal-dependent TIM barrel enzymes"/>
    <property type="match status" value="1"/>
</dbReference>
<name>A0A1P8Q1R5_9LACO</name>
<dbReference type="GO" id="GO:0016853">
    <property type="term" value="F:isomerase activity"/>
    <property type="evidence" value="ECO:0007669"/>
    <property type="project" value="UniProtKB-KW"/>
</dbReference>